<evidence type="ECO:0000256" key="9">
    <source>
        <dbReference type="ARBA" id="ARBA00023065"/>
    </source>
</evidence>
<evidence type="ECO:0000256" key="7">
    <source>
        <dbReference type="ARBA" id="ARBA00022781"/>
    </source>
</evidence>
<evidence type="ECO:0000256" key="13">
    <source>
        <dbReference type="SAM" id="Phobius"/>
    </source>
</evidence>
<geneLocation type="mitochondrion" evidence="14"/>
<keyword evidence="6 12" id="KW-0812">Transmembrane</keyword>
<keyword evidence="7 12" id="KW-0375">Hydrogen ion transport</keyword>
<keyword evidence="11 13" id="KW-0472">Membrane</keyword>
<dbReference type="GO" id="GO:0015986">
    <property type="term" value="P:proton motive force-driven ATP synthesis"/>
    <property type="evidence" value="ECO:0007669"/>
    <property type="project" value="InterPro"/>
</dbReference>
<keyword evidence="9 12" id="KW-0406">Ion transport</keyword>
<comment type="similarity">
    <text evidence="2 12">Belongs to the ATPase protein 8 family.</text>
</comment>
<dbReference type="GO" id="GO:0045259">
    <property type="term" value="C:proton-transporting ATP synthase complex"/>
    <property type="evidence" value="ECO:0007669"/>
    <property type="project" value="UniProtKB-KW"/>
</dbReference>
<accession>A0A172AYC0</accession>
<protein>
    <recommendedName>
        <fullName evidence="12">ATP synthase complex subunit 8</fullName>
    </recommendedName>
</protein>
<evidence type="ECO:0000256" key="6">
    <source>
        <dbReference type="ARBA" id="ARBA00022692"/>
    </source>
</evidence>
<name>A0A172AYC0_9NEOP</name>
<dbReference type="EMBL" id="KP264630">
    <property type="protein sequence ID" value="AKF78369.1"/>
    <property type="molecule type" value="Genomic_DNA"/>
</dbReference>
<proteinExistence type="inferred from homology"/>
<dbReference type="InterPro" id="IPR001421">
    <property type="entry name" value="ATP8_metazoa"/>
</dbReference>
<evidence type="ECO:0000256" key="4">
    <source>
        <dbReference type="ARBA" id="ARBA00022448"/>
    </source>
</evidence>
<dbReference type="AlphaFoldDB" id="A0A172AYC0"/>
<dbReference type="Pfam" id="PF00895">
    <property type="entry name" value="ATP-synt_8"/>
    <property type="match status" value="1"/>
</dbReference>
<evidence type="ECO:0000313" key="14">
    <source>
        <dbReference type="EMBL" id="AKF78369.1"/>
    </source>
</evidence>
<comment type="subcellular location">
    <subcellularLocation>
        <location evidence="1 12">Mitochondrion membrane</location>
        <topology evidence="1 12">Single-pass membrane protein</topology>
    </subcellularLocation>
</comment>
<evidence type="ECO:0000256" key="12">
    <source>
        <dbReference type="RuleBase" id="RU003661"/>
    </source>
</evidence>
<keyword evidence="5 12" id="KW-0138">CF(0)</keyword>
<organism evidence="14">
    <name type="scientific">Nothochrysa sp. YTD-2015</name>
    <dbReference type="NCBI Taxonomy" id="1649231"/>
    <lineage>
        <taxon>Eukaryota</taxon>
        <taxon>Metazoa</taxon>
        <taxon>Ecdysozoa</taxon>
        <taxon>Arthropoda</taxon>
        <taxon>Hexapoda</taxon>
        <taxon>Insecta</taxon>
        <taxon>Pterygota</taxon>
        <taxon>Neoptera</taxon>
        <taxon>Endopterygota</taxon>
        <taxon>Neuroptera</taxon>
        <taxon>Hemerobiiformia</taxon>
        <taxon>Chrysopidae</taxon>
        <taxon>Nothochrysinae</taxon>
        <taxon>Nothochrysa</taxon>
    </lineage>
</organism>
<evidence type="ECO:0000256" key="11">
    <source>
        <dbReference type="ARBA" id="ARBA00023136"/>
    </source>
</evidence>
<comment type="subunit">
    <text evidence="3">F-type ATPases have 2 components, CF(1) - the catalytic core - and CF(0) - the membrane proton channel.</text>
</comment>
<evidence type="ECO:0000256" key="5">
    <source>
        <dbReference type="ARBA" id="ARBA00022547"/>
    </source>
</evidence>
<reference evidence="14" key="1">
    <citation type="submission" date="2014-12" db="EMBL/GenBank/DDBJ databases">
        <title>Phylogenetic status of the enigmatic green lacewing genus Nothancyla (Insecta: Neuroptera: Chrysopidae) clarified based on the mitochondrial genomic data.</title>
        <authorList>
            <person name="Dai Y.T."/>
            <person name="Winterton S.L."/>
            <person name="Liu X.Y."/>
        </authorList>
    </citation>
    <scope>NUCLEOTIDE SEQUENCE</scope>
</reference>
<dbReference type="GO" id="GO:0015078">
    <property type="term" value="F:proton transmembrane transporter activity"/>
    <property type="evidence" value="ECO:0007669"/>
    <property type="project" value="InterPro"/>
</dbReference>
<gene>
    <name evidence="14" type="primary">ATP8</name>
</gene>
<evidence type="ECO:0000256" key="3">
    <source>
        <dbReference type="ARBA" id="ARBA00011291"/>
    </source>
</evidence>
<keyword evidence="8 13" id="KW-1133">Transmembrane helix</keyword>
<feature type="transmembrane region" description="Helical" evidence="13">
    <location>
        <begin position="12"/>
        <end position="30"/>
    </location>
</feature>
<evidence type="ECO:0000256" key="1">
    <source>
        <dbReference type="ARBA" id="ARBA00004304"/>
    </source>
</evidence>
<sequence length="52" mass="6544">MPQMSPLNWWFLFIYFLILLILFSIMNYYIMMYSSPLSKKIIFNKKSLNWKW</sequence>
<keyword evidence="4 12" id="KW-0813">Transport</keyword>
<evidence type="ECO:0000256" key="8">
    <source>
        <dbReference type="ARBA" id="ARBA00022989"/>
    </source>
</evidence>
<evidence type="ECO:0000256" key="10">
    <source>
        <dbReference type="ARBA" id="ARBA00023128"/>
    </source>
</evidence>
<evidence type="ECO:0000256" key="2">
    <source>
        <dbReference type="ARBA" id="ARBA00008892"/>
    </source>
</evidence>
<keyword evidence="10 12" id="KW-0496">Mitochondrion</keyword>
<dbReference type="GO" id="GO:0031966">
    <property type="term" value="C:mitochondrial membrane"/>
    <property type="evidence" value="ECO:0007669"/>
    <property type="project" value="UniProtKB-SubCell"/>
</dbReference>